<reference evidence="3" key="1">
    <citation type="journal article" date="2014" name="Sci. Data">
        <title>Genomes of diverse isolates of the marine cyanobacterium Prochlorococcus.</title>
        <authorList>
            <person name="Biller S."/>
            <person name="Berube P."/>
            <person name="Thompson J."/>
            <person name="Kelly L."/>
            <person name="Roggensack S."/>
            <person name="Awad L."/>
            <person name="Roache-Johnson K."/>
            <person name="Ding H."/>
            <person name="Giovannoni S.J."/>
            <person name="Moore L.R."/>
            <person name="Chisholm S.W."/>
        </authorList>
    </citation>
    <scope>NUCLEOTIDE SEQUENCE [LARGE SCALE GENOMIC DNA]</scope>
    <source>
        <strain evidence="3">MIT 9302</strain>
    </source>
</reference>
<dbReference type="CDD" id="cd06257">
    <property type="entry name" value="DnaJ"/>
    <property type="match status" value="1"/>
</dbReference>
<dbReference type="AlphaFoldDB" id="A0A0A2AAN4"/>
<dbReference type="InterPro" id="IPR010985">
    <property type="entry name" value="Ribbon_hlx_hlx"/>
</dbReference>
<protein>
    <submittedName>
        <fullName evidence="2">Putative DnaJ domain-containing protein</fullName>
    </submittedName>
</protein>
<dbReference type="InterPro" id="IPR001623">
    <property type="entry name" value="DnaJ_domain"/>
</dbReference>
<dbReference type="InterPro" id="IPR036869">
    <property type="entry name" value="J_dom_sf"/>
</dbReference>
<comment type="caution">
    <text evidence="2">The sequence shown here is derived from an EMBL/GenBank/DDBJ whole genome shotgun (WGS) entry which is preliminary data.</text>
</comment>
<dbReference type="RefSeq" id="WP_032526212.1">
    <property type="nucleotide sequence ID" value="NZ_CP138951.1"/>
</dbReference>
<feature type="domain" description="J" evidence="1">
    <location>
        <begin position="282"/>
        <end position="339"/>
    </location>
</feature>
<dbReference type="eggNOG" id="COG2214">
    <property type="taxonomic scope" value="Bacteria"/>
</dbReference>
<dbReference type="STRING" id="74545.EU96_0578"/>
<evidence type="ECO:0000259" key="1">
    <source>
        <dbReference type="PROSITE" id="PS50076"/>
    </source>
</evidence>
<dbReference type="SUPFAM" id="SSF47598">
    <property type="entry name" value="Ribbon-helix-helix"/>
    <property type="match status" value="1"/>
</dbReference>
<evidence type="ECO:0000313" key="2">
    <source>
        <dbReference type="EMBL" id="KGF98615.1"/>
    </source>
</evidence>
<dbReference type="SUPFAM" id="SSF46565">
    <property type="entry name" value="Chaperone J-domain"/>
    <property type="match status" value="1"/>
</dbReference>
<dbReference type="CDD" id="cd22231">
    <property type="entry name" value="RHH_NikR_HicB-like"/>
    <property type="match status" value="1"/>
</dbReference>
<accession>A0A0A2AAN4</accession>
<dbReference type="SMART" id="SM00271">
    <property type="entry name" value="DnaJ"/>
    <property type="match status" value="1"/>
</dbReference>
<proteinExistence type="predicted"/>
<sequence length="340" mass="39437">MNIPENSNTKRISIDLPEELISRFDQLRKEWGFRARGPVIEKILKEILQEDLLPKNQQQEIDFNEKKNNNEKLNIDENTSLVLIKSDIKKDINKEVNKISLNKRVSNNHQYKEKANLNISLPNFVEKKVRNLRRSINSEKLKENINDIQINTIKENELIKCQIALISHWKTLYGTIPNDHVIEASMDWFGRDIWPNLDGTENLPFTWSAANKFMSELCPFWIKKNPSLEIVLLMIGVLEDPFATSDLINRIPTLVRRFVSRFKRNNRSNSFETLDSTMTVHGALKLLNLSTSAGSAHTLRKIREAYKSIALETHPDAGGSTDQMRKLNEAYQLLKNLYRI</sequence>
<dbReference type="PROSITE" id="PS50076">
    <property type="entry name" value="DNAJ_2"/>
    <property type="match status" value="1"/>
</dbReference>
<name>A0A0A2AAN4_PROMR</name>
<organism evidence="2 3">
    <name type="scientific">Prochlorococcus marinus str. MIT 9302</name>
    <dbReference type="NCBI Taxonomy" id="74545"/>
    <lineage>
        <taxon>Bacteria</taxon>
        <taxon>Bacillati</taxon>
        <taxon>Cyanobacteriota</taxon>
        <taxon>Cyanophyceae</taxon>
        <taxon>Synechococcales</taxon>
        <taxon>Prochlorococcaceae</taxon>
        <taxon>Prochlorococcus</taxon>
    </lineage>
</organism>
<dbReference type="Proteomes" id="UP000030445">
    <property type="component" value="Unassembled WGS sequence"/>
</dbReference>
<gene>
    <name evidence="2" type="ORF">EU96_0578</name>
</gene>
<evidence type="ECO:0000313" key="3">
    <source>
        <dbReference type="Proteomes" id="UP000030445"/>
    </source>
</evidence>
<dbReference type="OrthoDB" id="538522at2"/>
<dbReference type="GO" id="GO:0006355">
    <property type="term" value="P:regulation of DNA-templated transcription"/>
    <property type="evidence" value="ECO:0007669"/>
    <property type="project" value="InterPro"/>
</dbReference>
<dbReference type="Gene3D" id="1.10.287.110">
    <property type="entry name" value="DnaJ domain"/>
    <property type="match status" value="1"/>
</dbReference>
<dbReference type="EMBL" id="JNAM01000005">
    <property type="protein sequence ID" value="KGF98615.1"/>
    <property type="molecule type" value="Genomic_DNA"/>
</dbReference>